<comment type="subcellular location">
    <subcellularLocation>
        <location evidence="1">Cell inner membrane</location>
        <topology evidence="1">Multi-pass membrane protein</topology>
    </subcellularLocation>
</comment>
<feature type="transmembrane region" description="Helical" evidence="9">
    <location>
        <begin position="392"/>
        <end position="412"/>
    </location>
</feature>
<dbReference type="InterPro" id="IPR007272">
    <property type="entry name" value="Sulf_transp_TsuA/YedE"/>
</dbReference>
<keyword evidence="4" id="KW-0997">Cell inner membrane</keyword>
<dbReference type="PANTHER" id="PTHR30574">
    <property type="entry name" value="INNER MEMBRANE PROTEIN YEDE"/>
    <property type="match status" value="1"/>
</dbReference>
<feature type="transmembrane region" description="Helical" evidence="9">
    <location>
        <begin position="105"/>
        <end position="128"/>
    </location>
</feature>
<evidence type="ECO:0000256" key="5">
    <source>
        <dbReference type="ARBA" id="ARBA00022692"/>
    </source>
</evidence>
<dbReference type="EMBL" id="FNVQ01000008">
    <property type="protein sequence ID" value="SEG87482.1"/>
    <property type="molecule type" value="Genomic_DNA"/>
</dbReference>
<protein>
    <submittedName>
        <fullName evidence="10">Uncharacterized protein</fullName>
    </submittedName>
</protein>
<evidence type="ECO:0000256" key="3">
    <source>
        <dbReference type="ARBA" id="ARBA00022475"/>
    </source>
</evidence>
<dbReference type="GO" id="GO:0005886">
    <property type="term" value="C:plasma membrane"/>
    <property type="evidence" value="ECO:0007669"/>
    <property type="project" value="UniProtKB-SubCell"/>
</dbReference>
<dbReference type="PANTHER" id="PTHR30574:SF1">
    <property type="entry name" value="SULPHUR TRANSPORT DOMAIN-CONTAINING PROTEIN"/>
    <property type="match status" value="1"/>
</dbReference>
<evidence type="ECO:0000256" key="1">
    <source>
        <dbReference type="ARBA" id="ARBA00004429"/>
    </source>
</evidence>
<sequence length="418" mass="45003">MIKPKEHLSGFVLLLVVVTLGGTLLDSAIFFRLLVGMGLGYALSRASLGFAGSVNRAYRAGSTRLMRGLMLLFTASAIATTAFLYNQDPTQLNLWVNPINAGLILGGLLFGFGMSFAGCCATGVLTYFSSNLIRPALVLLSFGGGVFLGFPLQAQAPWIRETWISSATYEGRGVFLPDLFANDPLNGYFGAILLTAAFAGIVAWLAHRYEHKRRNNDTYIGVSSEHEQLESKPINLAEHRFFSRETYEALFIRRWSMTTGIAIIVVLFSLLMGVTGSGWGASSPFGFWFGRMLIAFGMEPASIAAFTHRPEQVFTMPFFSHPVNVQNLGIMAGAIIALLLAGRFGKGISRLGLGWKEGAMLIIAGLCMGLGTRFANGCNVGALYTPIANFSLSGWIFLIFMVSGGVIGNLLGKKVAAA</sequence>
<keyword evidence="11" id="KW-1185">Reference proteome</keyword>
<evidence type="ECO:0000256" key="9">
    <source>
        <dbReference type="SAM" id="Phobius"/>
    </source>
</evidence>
<feature type="transmembrane region" description="Helical" evidence="9">
    <location>
        <begin position="65"/>
        <end position="85"/>
    </location>
</feature>
<feature type="transmembrane region" description="Helical" evidence="9">
    <location>
        <begin position="185"/>
        <end position="206"/>
    </location>
</feature>
<evidence type="ECO:0000313" key="11">
    <source>
        <dbReference type="Proteomes" id="UP000236745"/>
    </source>
</evidence>
<proteinExistence type="inferred from homology"/>
<gene>
    <name evidence="10" type="ORF">SAMN05444390_10888</name>
</gene>
<keyword evidence="2" id="KW-0813">Transport</keyword>
<name>A0A1H6DQ64_9GAMM</name>
<feature type="transmembrane region" description="Helical" evidence="9">
    <location>
        <begin position="261"/>
        <end position="282"/>
    </location>
</feature>
<dbReference type="RefSeq" id="WP_235009255.1">
    <property type="nucleotide sequence ID" value="NZ_FNVQ01000008.1"/>
</dbReference>
<evidence type="ECO:0000256" key="6">
    <source>
        <dbReference type="ARBA" id="ARBA00022989"/>
    </source>
</evidence>
<dbReference type="Pfam" id="PF04143">
    <property type="entry name" value="Sulf_transp"/>
    <property type="match status" value="1"/>
</dbReference>
<evidence type="ECO:0000256" key="4">
    <source>
        <dbReference type="ARBA" id="ARBA00022519"/>
    </source>
</evidence>
<evidence type="ECO:0000256" key="8">
    <source>
        <dbReference type="ARBA" id="ARBA00035655"/>
    </source>
</evidence>
<feature type="transmembrane region" description="Helical" evidence="9">
    <location>
        <begin position="323"/>
        <end position="341"/>
    </location>
</feature>
<reference evidence="10 11" key="1">
    <citation type="submission" date="2016-10" db="EMBL/GenBank/DDBJ databases">
        <authorList>
            <person name="de Groot N.N."/>
        </authorList>
    </citation>
    <scope>NUCLEOTIDE SEQUENCE [LARGE SCALE GENOMIC DNA]</scope>
    <source>
        <strain evidence="10 11">DSM 22012</strain>
    </source>
</reference>
<feature type="transmembrane region" description="Helical" evidence="9">
    <location>
        <begin position="12"/>
        <end position="33"/>
    </location>
</feature>
<comment type="similarity">
    <text evidence="8">Belongs to the TsuA/YedE (TC 9.B.102) family.</text>
</comment>
<keyword evidence="5 9" id="KW-0812">Transmembrane</keyword>
<keyword evidence="3" id="KW-1003">Cell membrane</keyword>
<feature type="transmembrane region" description="Helical" evidence="9">
    <location>
        <begin position="353"/>
        <end position="372"/>
    </location>
</feature>
<evidence type="ECO:0000256" key="2">
    <source>
        <dbReference type="ARBA" id="ARBA00022448"/>
    </source>
</evidence>
<feature type="transmembrane region" description="Helical" evidence="9">
    <location>
        <begin position="39"/>
        <end position="58"/>
    </location>
</feature>
<dbReference type="Proteomes" id="UP000236745">
    <property type="component" value="Unassembled WGS sequence"/>
</dbReference>
<organism evidence="10 11">
    <name type="scientific">Marinobacterium lutimaris</name>
    <dbReference type="NCBI Taxonomy" id="568106"/>
    <lineage>
        <taxon>Bacteria</taxon>
        <taxon>Pseudomonadati</taxon>
        <taxon>Pseudomonadota</taxon>
        <taxon>Gammaproteobacteria</taxon>
        <taxon>Oceanospirillales</taxon>
        <taxon>Oceanospirillaceae</taxon>
        <taxon>Marinobacterium</taxon>
    </lineage>
</organism>
<dbReference type="AlphaFoldDB" id="A0A1H6DQ64"/>
<evidence type="ECO:0000313" key="10">
    <source>
        <dbReference type="EMBL" id="SEG87482.1"/>
    </source>
</evidence>
<keyword evidence="7 9" id="KW-0472">Membrane</keyword>
<feature type="transmembrane region" description="Helical" evidence="9">
    <location>
        <begin position="135"/>
        <end position="154"/>
    </location>
</feature>
<keyword evidence="6 9" id="KW-1133">Transmembrane helix</keyword>
<accession>A0A1H6DQ64</accession>
<evidence type="ECO:0000256" key="7">
    <source>
        <dbReference type="ARBA" id="ARBA00023136"/>
    </source>
</evidence>